<dbReference type="GeneID" id="56082534"/>
<feature type="domain" description="DUF7350" evidence="1">
    <location>
        <begin position="229"/>
        <end position="352"/>
    </location>
</feature>
<reference evidence="2 3" key="1">
    <citation type="submission" date="2020-07" db="EMBL/GenBank/DDBJ databases">
        <title>Halosimplex litoreum sp. nov. and Halosimplex rubrum sp. nov., isolated from different salt environments.</title>
        <authorList>
            <person name="Cui H."/>
        </authorList>
    </citation>
    <scope>NUCLEOTIDE SEQUENCE [LARGE SCALE GENOMIC DNA]</scope>
    <source>
        <strain evidence="2 3">R2</strain>
    </source>
</reference>
<evidence type="ECO:0000313" key="3">
    <source>
        <dbReference type="Proteomes" id="UP000509346"/>
    </source>
</evidence>
<dbReference type="Pfam" id="PF24041">
    <property type="entry name" value="DUF7350"/>
    <property type="match status" value="1"/>
</dbReference>
<dbReference type="EMBL" id="CP058909">
    <property type="protein sequence ID" value="QLH81583.1"/>
    <property type="molecule type" value="Genomic_DNA"/>
</dbReference>
<sequence>MHRRRFLAAGAAAASVGLAGCRSLFQTRSARSPPLVEDRPDAVYVPSHVEGMEMVGMASAGDFRVALTYSYPHRFWLVSGDSTEKVTIEGSDSLHLMTTVWDPETETVLPHGSVTATITLDGETLTSGKSLWPMISQNMGVHAGDNLELDGAGTYDIEVTVPPLPTRRAGALRDRFGDLGSASFSLEFSQSALEEISYERLPDRQGERDALDPMSMDMMPVSATPAPGEMPGTVVGEGTSGDARFVVARLESPPAGISAEGDRSYLAVSMRTPYNGYPIPQASLSATVSGDGTNRYDGSLTPTVHPDLGYHYGAVADVQSGDDLTLSVDAIPQIARHEGYETAFVSFDELSMTVEE</sequence>
<dbReference type="Gene3D" id="2.60.40.2480">
    <property type="entry name" value="Periplasmic metal-binding protein Tp34-type"/>
    <property type="match status" value="1"/>
</dbReference>
<protein>
    <recommendedName>
        <fullName evidence="1">DUF7350 domain-containing protein</fullName>
    </recommendedName>
</protein>
<dbReference type="InterPro" id="IPR038482">
    <property type="entry name" value="Tp34-type_sf"/>
</dbReference>
<evidence type="ECO:0000313" key="2">
    <source>
        <dbReference type="EMBL" id="QLH81583.1"/>
    </source>
</evidence>
<organism evidence="2 3">
    <name type="scientific">Halosimplex pelagicum</name>
    <dbReference type="NCBI Taxonomy" id="869886"/>
    <lineage>
        <taxon>Archaea</taxon>
        <taxon>Methanobacteriati</taxon>
        <taxon>Methanobacteriota</taxon>
        <taxon>Stenosarchaea group</taxon>
        <taxon>Halobacteria</taxon>
        <taxon>Halobacteriales</taxon>
        <taxon>Haloarculaceae</taxon>
        <taxon>Halosimplex</taxon>
    </lineage>
</organism>
<dbReference type="AlphaFoldDB" id="A0A7D5P5U5"/>
<evidence type="ECO:0000259" key="1">
    <source>
        <dbReference type="Pfam" id="PF24041"/>
    </source>
</evidence>
<name>A0A7D5P5U5_9EURY</name>
<keyword evidence="3" id="KW-1185">Reference proteome</keyword>
<dbReference type="InterPro" id="IPR055774">
    <property type="entry name" value="DUF7350"/>
</dbReference>
<dbReference type="PROSITE" id="PS51257">
    <property type="entry name" value="PROKAR_LIPOPROTEIN"/>
    <property type="match status" value="1"/>
</dbReference>
<proteinExistence type="predicted"/>
<dbReference type="KEGG" id="hpel:HZS54_08055"/>
<dbReference type="Proteomes" id="UP000509346">
    <property type="component" value="Chromosome"/>
</dbReference>
<dbReference type="OrthoDB" id="156174at2157"/>
<dbReference type="RefSeq" id="WP_179921714.1">
    <property type="nucleotide sequence ID" value="NZ_CP058909.1"/>
</dbReference>
<accession>A0A7D5P5U5</accession>
<gene>
    <name evidence="2" type="ORF">HZS54_08055</name>
</gene>